<dbReference type="InParanoid" id="A0A4V2Z0M0"/>
<evidence type="ECO:0000313" key="5">
    <source>
        <dbReference type="Proteomes" id="UP000294739"/>
    </source>
</evidence>
<dbReference type="PANTHER" id="PTHR11748:SF103">
    <property type="entry name" value="GLYCOLATE OXIDASE SUBUNIT GLCE"/>
    <property type="match status" value="1"/>
</dbReference>
<feature type="domain" description="FAD-binding PCMH-type" evidence="3">
    <location>
        <begin position="1"/>
        <end position="179"/>
    </location>
</feature>
<keyword evidence="2" id="KW-0274">FAD</keyword>
<keyword evidence="5" id="KW-1185">Reference proteome</keyword>
<gene>
    <name evidence="4" type="ORF">E1269_22875</name>
</gene>
<dbReference type="OrthoDB" id="9811557at2"/>
<sequence length="401" mass="42024">MSAIVTTYRPADLAELRDALTESARAGQRLAVAGTGTAQWGGLVDADAVVDTTAMTGLISYNPTDMTVAVRAGTRLADLQEVLAEHRQWVALDPARATAEGGTVGGIVATADAGPSRHQFGGSRDSVIGMTVVLADGTVARSGGHVIKNVAGYDLAKLFHGCLGTLGVVAEVVLRVHPRPAATATLAVACPAREAFTLGGRLIAESLEPAAVEWTCTRPRGPGLAQRAEAAREQRDGTLLVRFDGTTNGVADRLRRARALAGEHAAEGTPEHWQKAGRLAVGAPGDTVLRLGTAPDQVAQLVMDVDRLAATHAVDAAMTSTLFAGVHTVRLRDAPAAAHAAVVESLRMAHSAATVCRWAPDLRNELAPWGDPPPAVSLLRAVKRRFDPDDRLCPGRFAPWF</sequence>
<organism evidence="4 5">
    <name type="scientific">Jiangella asiatica</name>
    <dbReference type="NCBI Taxonomy" id="2530372"/>
    <lineage>
        <taxon>Bacteria</taxon>
        <taxon>Bacillati</taxon>
        <taxon>Actinomycetota</taxon>
        <taxon>Actinomycetes</taxon>
        <taxon>Jiangellales</taxon>
        <taxon>Jiangellaceae</taxon>
        <taxon>Jiangella</taxon>
    </lineage>
</organism>
<dbReference type="SUPFAM" id="SSF56176">
    <property type="entry name" value="FAD-binding/transporter-associated domain-like"/>
    <property type="match status" value="1"/>
</dbReference>
<evidence type="ECO:0000313" key="4">
    <source>
        <dbReference type="EMBL" id="TDE01628.1"/>
    </source>
</evidence>
<dbReference type="GO" id="GO:0071949">
    <property type="term" value="F:FAD binding"/>
    <property type="evidence" value="ECO:0007669"/>
    <property type="project" value="InterPro"/>
</dbReference>
<proteinExistence type="predicted"/>
<dbReference type="InterPro" id="IPR016169">
    <property type="entry name" value="FAD-bd_PCMH_sub2"/>
</dbReference>
<evidence type="ECO:0000256" key="1">
    <source>
        <dbReference type="ARBA" id="ARBA00022630"/>
    </source>
</evidence>
<dbReference type="EMBL" id="SMKZ01000040">
    <property type="protein sequence ID" value="TDE01628.1"/>
    <property type="molecule type" value="Genomic_DNA"/>
</dbReference>
<dbReference type="SUPFAM" id="SSF55103">
    <property type="entry name" value="FAD-linked oxidases, C-terminal domain"/>
    <property type="match status" value="1"/>
</dbReference>
<dbReference type="InterPro" id="IPR036318">
    <property type="entry name" value="FAD-bd_PCMH-like_sf"/>
</dbReference>
<dbReference type="Gene3D" id="3.30.465.10">
    <property type="match status" value="1"/>
</dbReference>
<dbReference type="RefSeq" id="WP_131898888.1">
    <property type="nucleotide sequence ID" value="NZ_SMKZ01000040.1"/>
</dbReference>
<dbReference type="InterPro" id="IPR016164">
    <property type="entry name" value="FAD-linked_Oxase-like_C"/>
</dbReference>
<evidence type="ECO:0000256" key="2">
    <source>
        <dbReference type="ARBA" id="ARBA00022827"/>
    </source>
</evidence>
<dbReference type="Proteomes" id="UP000294739">
    <property type="component" value="Unassembled WGS sequence"/>
</dbReference>
<dbReference type="GO" id="GO:0003824">
    <property type="term" value="F:catalytic activity"/>
    <property type="evidence" value="ECO:0007669"/>
    <property type="project" value="InterPro"/>
</dbReference>
<evidence type="ECO:0000259" key="3">
    <source>
        <dbReference type="PROSITE" id="PS51387"/>
    </source>
</evidence>
<dbReference type="PANTHER" id="PTHR11748">
    <property type="entry name" value="D-LACTATE DEHYDROGENASE"/>
    <property type="match status" value="1"/>
</dbReference>
<dbReference type="InterPro" id="IPR016166">
    <property type="entry name" value="FAD-bd_PCMH"/>
</dbReference>
<dbReference type="PROSITE" id="PS51387">
    <property type="entry name" value="FAD_PCMH"/>
    <property type="match status" value="1"/>
</dbReference>
<protein>
    <submittedName>
        <fullName evidence="4">FAD-binding protein</fullName>
    </submittedName>
</protein>
<dbReference type="AlphaFoldDB" id="A0A4V2Z0M0"/>
<name>A0A4V2Z0M0_9ACTN</name>
<reference evidence="4 5" key="1">
    <citation type="submission" date="2019-03" db="EMBL/GenBank/DDBJ databases">
        <title>Draft genome sequences of novel Actinobacteria.</title>
        <authorList>
            <person name="Sahin N."/>
            <person name="Ay H."/>
            <person name="Saygin H."/>
        </authorList>
    </citation>
    <scope>NUCLEOTIDE SEQUENCE [LARGE SCALE GENOMIC DNA]</scope>
    <source>
        <strain evidence="4 5">5K138</strain>
    </source>
</reference>
<comment type="caution">
    <text evidence="4">The sequence shown here is derived from an EMBL/GenBank/DDBJ whole genome shotgun (WGS) entry which is preliminary data.</text>
</comment>
<keyword evidence="1" id="KW-0285">Flavoprotein</keyword>
<accession>A0A4V2Z0M0</accession>
<dbReference type="Pfam" id="PF01565">
    <property type="entry name" value="FAD_binding_4"/>
    <property type="match status" value="1"/>
</dbReference>
<dbReference type="InterPro" id="IPR006094">
    <property type="entry name" value="Oxid_FAD_bind_N"/>
</dbReference>